<evidence type="ECO:0000313" key="2">
    <source>
        <dbReference type="EMBL" id="RSX52223.1"/>
    </source>
</evidence>
<dbReference type="AlphaFoldDB" id="A0A430FH70"/>
<protein>
    <submittedName>
        <fullName evidence="2">Lysophospholipase L2</fullName>
    </submittedName>
</protein>
<dbReference type="Pfam" id="PF12146">
    <property type="entry name" value="Hydrolase_4"/>
    <property type="match status" value="1"/>
</dbReference>
<organism evidence="2 3">
    <name type="scientific">Bifidobacterium goeldii</name>
    <dbReference type="NCBI Taxonomy" id="2306975"/>
    <lineage>
        <taxon>Bacteria</taxon>
        <taxon>Bacillati</taxon>
        <taxon>Actinomycetota</taxon>
        <taxon>Actinomycetes</taxon>
        <taxon>Bifidobacteriales</taxon>
        <taxon>Bifidobacteriaceae</taxon>
        <taxon>Bifidobacterium</taxon>
    </lineage>
</organism>
<dbReference type="EMBL" id="QXGL01000005">
    <property type="protein sequence ID" value="RSX52223.1"/>
    <property type="molecule type" value="Genomic_DNA"/>
</dbReference>
<dbReference type="PANTHER" id="PTHR11614">
    <property type="entry name" value="PHOSPHOLIPASE-RELATED"/>
    <property type="match status" value="1"/>
</dbReference>
<dbReference type="InterPro" id="IPR022742">
    <property type="entry name" value="Hydrolase_4"/>
</dbReference>
<sequence>MRVTLIDEHDYAAQMATKVLPALAKCRVEGWMEPASAPGLPAPATSGKLHYVCYDAAKFDVLHEDGATAAFRGAVVISHGFTEFAAKYAEMVWYFLLAGYSVCVFEHRGHGYSARDVANPSLVWIDDWHRYVADLAKFASTVGKQYADGFPLNLYCHSMGGGIGAGVLETHPTLFDKAVLSCPMIAPVTGMPNWLAGALANVLCGVGLGRHIVFGQGEFTPELNMADHPGASEARVRWFQQQRIDDVHQQTYAATFEWVRQALRLSRAVQRPQACAEIETPILLFQAGRDMWVLNEPQNRFVNEVNADGGDARLVRIDDSLHEIFSMPNVILGPYLEQILTFFGSSEMAQF</sequence>
<dbReference type="Gene3D" id="3.40.50.1820">
    <property type="entry name" value="alpha/beta hydrolase"/>
    <property type="match status" value="1"/>
</dbReference>
<accession>A0A430FH70</accession>
<keyword evidence="3" id="KW-1185">Reference proteome</keyword>
<dbReference type="InterPro" id="IPR051044">
    <property type="entry name" value="MAG_DAG_Lipase"/>
</dbReference>
<gene>
    <name evidence="2" type="ORF">D2E25_1636</name>
</gene>
<dbReference type="Proteomes" id="UP000287533">
    <property type="component" value="Unassembled WGS sequence"/>
</dbReference>
<evidence type="ECO:0000259" key="1">
    <source>
        <dbReference type="Pfam" id="PF12146"/>
    </source>
</evidence>
<dbReference type="SUPFAM" id="SSF53474">
    <property type="entry name" value="alpha/beta-Hydrolases"/>
    <property type="match status" value="1"/>
</dbReference>
<proteinExistence type="predicted"/>
<dbReference type="InterPro" id="IPR029058">
    <property type="entry name" value="AB_hydrolase_fold"/>
</dbReference>
<feature type="domain" description="Serine aminopeptidase S33" evidence="1">
    <location>
        <begin position="72"/>
        <end position="325"/>
    </location>
</feature>
<comment type="caution">
    <text evidence="2">The sequence shown here is derived from an EMBL/GenBank/DDBJ whole genome shotgun (WGS) entry which is preliminary data.</text>
</comment>
<name>A0A430FH70_9BIFI</name>
<dbReference type="RefSeq" id="WP_125981718.1">
    <property type="nucleotide sequence ID" value="NZ_QXGL01000005.1"/>
</dbReference>
<dbReference type="OrthoDB" id="9806902at2"/>
<reference evidence="2 3" key="1">
    <citation type="submission" date="2018-09" db="EMBL/GenBank/DDBJ databases">
        <title>Characterization of the phylogenetic diversity of five novel species belonging to the genus Bifidobacterium.</title>
        <authorList>
            <person name="Lugli G.A."/>
            <person name="Duranti S."/>
            <person name="Milani C."/>
        </authorList>
    </citation>
    <scope>NUCLEOTIDE SEQUENCE [LARGE SCALE GENOMIC DNA]</scope>
    <source>
        <strain evidence="2 3">2034B</strain>
    </source>
</reference>
<evidence type="ECO:0000313" key="3">
    <source>
        <dbReference type="Proteomes" id="UP000287533"/>
    </source>
</evidence>